<feature type="region of interest" description="Disordered" evidence="1">
    <location>
        <begin position="1"/>
        <end position="42"/>
    </location>
</feature>
<organism evidence="2">
    <name type="scientific">Siphoviridae sp. ct8Cp41</name>
    <dbReference type="NCBI Taxonomy" id="2825358"/>
    <lineage>
        <taxon>Viruses</taxon>
        <taxon>Duplodnaviria</taxon>
        <taxon>Heunggongvirae</taxon>
        <taxon>Uroviricota</taxon>
        <taxon>Caudoviricetes</taxon>
    </lineage>
</organism>
<accession>A0A8S5UB29</accession>
<proteinExistence type="predicted"/>
<sequence>MASPNASNSDNFCNVNDDGSSNNNNASNSNGVCFGLRDRETE</sequence>
<protein>
    <submittedName>
        <fullName evidence="2">Uncharacterized protein</fullName>
    </submittedName>
</protein>
<feature type="compositionally biased region" description="Low complexity" evidence="1">
    <location>
        <begin position="14"/>
        <end position="32"/>
    </location>
</feature>
<reference evidence="2" key="1">
    <citation type="journal article" date="2021" name="Proc. Natl. Acad. Sci. U.S.A.">
        <title>A Catalog of Tens of Thousands of Viruses from Human Metagenomes Reveals Hidden Associations with Chronic Diseases.</title>
        <authorList>
            <person name="Tisza M.J."/>
            <person name="Buck C.B."/>
        </authorList>
    </citation>
    <scope>NUCLEOTIDE SEQUENCE</scope>
    <source>
        <strain evidence="2">Ct8Cp41</strain>
    </source>
</reference>
<dbReference type="EMBL" id="BK016059">
    <property type="protein sequence ID" value="DAF91695.1"/>
    <property type="molecule type" value="Genomic_DNA"/>
</dbReference>
<evidence type="ECO:0000256" key="1">
    <source>
        <dbReference type="SAM" id="MobiDB-lite"/>
    </source>
</evidence>
<name>A0A8S5UB29_9CAUD</name>
<feature type="compositionally biased region" description="Polar residues" evidence="1">
    <location>
        <begin position="1"/>
        <end position="13"/>
    </location>
</feature>
<evidence type="ECO:0000313" key="2">
    <source>
        <dbReference type="EMBL" id="DAF91695.1"/>
    </source>
</evidence>